<keyword evidence="2" id="KW-1185">Reference proteome</keyword>
<accession>A0ACC0PLJ0</accession>
<sequence length="70" mass="7563">MELGALIRAGLTELGLTVLVRQLIHRWWSFSGSSPSSGALVVRWRARACIAICSALVAARGGGWWLWALG</sequence>
<protein>
    <submittedName>
        <fullName evidence="1">Uncharacterized protein</fullName>
    </submittedName>
</protein>
<comment type="caution">
    <text evidence="1">The sequence shown here is derived from an EMBL/GenBank/DDBJ whole genome shotgun (WGS) entry which is preliminary data.</text>
</comment>
<evidence type="ECO:0000313" key="2">
    <source>
        <dbReference type="Proteomes" id="UP001062846"/>
    </source>
</evidence>
<evidence type="ECO:0000313" key="1">
    <source>
        <dbReference type="EMBL" id="KAI8565587.1"/>
    </source>
</evidence>
<reference evidence="1" key="1">
    <citation type="submission" date="2022-02" db="EMBL/GenBank/DDBJ databases">
        <title>Plant Genome Project.</title>
        <authorList>
            <person name="Zhang R.-G."/>
        </authorList>
    </citation>
    <scope>NUCLEOTIDE SEQUENCE</scope>
    <source>
        <strain evidence="1">AT1</strain>
    </source>
</reference>
<gene>
    <name evidence="1" type="ORF">RHMOL_Rhmol03G0271700</name>
</gene>
<proteinExistence type="predicted"/>
<organism evidence="1 2">
    <name type="scientific">Rhododendron molle</name>
    <name type="common">Chinese azalea</name>
    <name type="synonym">Azalea mollis</name>
    <dbReference type="NCBI Taxonomy" id="49168"/>
    <lineage>
        <taxon>Eukaryota</taxon>
        <taxon>Viridiplantae</taxon>
        <taxon>Streptophyta</taxon>
        <taxon>Embryophyta</taxon>
        <taxon>Tracheophyta</taxon>
        <taxon>Spermatophyta</taxon>
        <taxon>Magnoliopsida</taxon>
        <taxon>eudicotyledons</taxon>
        <taxon>Gunneridae</taxon>
        <taxon>Pentapetalae</taxon>
        <taxon>asterids</taxon>
        <taxon>Ericales</taxon>
        <taxon>Ericaceae</taxon>
        <taxon>Ericoideae</taxon>
        <taxon>Rhodoreae</taxon>
        <taxon>Rhododendron</taxon>
    </lineage>
</organism>
<dbReference type="Proteomes" id="UP001062846">
    <property type="component" value="Chromosome 3"/>
</dbReference>
<name>A0ACC0PLJ0_RHOML</name>
<dbReference type="EMBL" id="CM046390">
    <property type="protein sequence ID" value="KAI8565587.1"/>
    <property type="molecule type" value="Genomic_DNA"/>
</dbReference>